<feature type="transmembrane region" description="Helical" evidence="1">
    <location>
        <begin position="49"/>
        <end position="65"/>
    </location>
</feature>
<name>A0A068REJ5_9FUNG</name>
<keyword evidence="1" id="KW-0472">Membrane</keyword>
<gene>
    <name evidence="2" type="ORF">LCOR_00334.1</name>
</gene>
<keyword evidence="1" id="KW-0812">Transmembrane</keyword>
<keyword evidence="1" id="KW-1133">Transmembrane helix</keyword>
<sequence length="88" mass="9603">MDTTGRCSLCLVFALLAGPIWFRHSRIAALKSGVTGYLSAALDVSLSPFFGHWLSAAVPVVMRAWPRRISLMGTSHQQSLMSRLASLQ</sequence>
<evidence type="ECO:0000256" key="1">
    <source>
        <dbReference type="SAM" id="Phobius"/>
    </source>
</evidence>
<proteinExistence type="predicted"/>
<evidence type="ECO:0000313" key="3">
    <source>
        <dbReference type="Proteomes" id="UP000027586"/>
    </source>
</evidence>
<dbReference type="EMBL" id="CBTN010000001">
    <property type="protein sequence ID" value="CDH48558.1"/>
    <property type="molecule type" value="Genomic_DNA"/>
</dbReference>
<organism evidence="2 3">
    <name type="scientific">Lichtheimia corymbifera JMRC:FSU:9682</name>
    <dbReference type="NCBI Taxonomy" id="1263082"/>
    <lineage>
        <taxon>Eukaryota</taxon>
        <taxon>Fungi</taxon>
        <taxon>Fungi incertae sedis</taxon>
        <taxon>Mucoromycota</taxon>
        <taxon>Mucoromycotina</taxon>
        <taxon>Mucoromycetes</taxon>
        <taxon>Mucorales</taxon>
        <taxon>Lichtheimiaceae</taxon>
        <taxon>Lichtheimia</taxon>
    </lineage>
</organism>
<comment type="caution">
    <text evidence="2">The sequence shown here is derived from an EMBL/GenBank/DDBJ whole genome shotgun (WGS) entry which is preliminary data.</text>
</comment>
<dbReference type="AlphaFoldDB" id="A0A068REJ5"/>
<protein>
    <submittedName>
        <fullName evidence="2">Uncharacterized protein</fullName>
    </submittedName>
</protein>
<dbReference type="VEuPathDB" id="FungiDB:LCOR_00334.1"/>
<accession>A0A068REJ5</accession>
<keyword evidence="3" id="KW-1185">Reference proteome</keyword>
<reference evidence="2" key="1">
    <citation type="submission" date="2013-08" db="EMBL/GenBank/DDBJ databases">
        <title>Gene expansion shapes genome architecture in the human pathogen Lichtheimia corymbifera: an evolutionary genomics analysis in the ancient terrestrial Mucorales (Mucoromycotina).</title>
        <authorList>
            <person name="Schwartze V.U."/>
            <person name="Winter S."/>
            <person name="Shelest E."/>
            <person name="Marcet-Houben M."/>
            <person name="Horn F."/>
            <person name="Wehner S."/>
            <person name="Hoffmann K."/>
            <person name="Riege K."/>
            <person name="Sammeth M."/>
            <person name="Nowrousian M."/>
            <person name="Valiante V."/>
            <person name="Linde J."/>
            <person name="Jacobsen I.D."/>
            <person name="Marz M."/>
            <person name="Brakhage A.A."/>
            <person name="Gabaldon T."/>
            <person name="Bocker S."/>
            <person name="Voigt K."/>
        </authorList>
    </citation>
    <scope>NUCLEOTIDE SEQUENCE [LARGE SCALE GENOMIC DNA]</scope>
    <source>
        <strain evidence="2">FSU 9682</strain>
    </source>
</reference>
<evidence type="ECO:0000313" key="2">
    <source>
        <dbReference type="EMBL" id="CDH48558.1"/>
    </source>
</evidence>
<dbReference type="Proteomes" id="UP000027586">
    <property type="component" value="Unassembled WGS sequence"/>
</dbReference>